<gene>
    <name evidence="1" type="ORF">DSO57_1022771</name>
</gene>
<proteinExistence type="predicted"/>
<evidence type="ECO:0000313" key="2">
    <source>
        <dbReference type="Proteomes" id="UP001165960"/>
    </source>
</evidence>
<organism evidence="1 2">
    <name type="scientific">Entomophthora muscae</name>
    <dbReference type="NCBI Taxonomy" id="34485"/>
    <lineage>
        <taxon>Eukaryota</taxon>
        <taxon>Fungi</taxon>
        <taxon>Fungi incertae sedis</taxon>
        <taxon>Zoopagomycota</taxon>
        <taxon>Entomophthoromycotina</taxon>
        <taxon>Entomophthoromycetes</taxon>
        <taxon>Entomophthorales</taxon>
        <taxon>Entomophthoraceae</taxon>
        <taxon>Entomophthora</taxon>
    </lineage>
</organism>
<name>A0ACC2T373_9FUNG</name>
<reference evidence="1" key="1">
    <citation type="submission" date="2022-04" db="EMBL/GenBank/DDBJ databases">
        <title>Genome of the entomopathogenic fungus Entomophthora muscae.</title>
        <authorList>
            <person name="Elya C."/>
            <person name="Lovett B.R."/>
            <person name="Lee E."/>
            <person name="Macias A.M."/>
            <person name="Hajek A.E."/>
            <person name="De Bivort B.L."/>
            <person name="Kasson M.T."/>
            <person name="De Fine Licht H.H."/>
            <person name="Stajich J.E."/>
        </authorList>
    </citation>
    <scope>NUCLEOTIDE SEQUENCE</scope>
    <source>
        <strain evidence="1">Berkeley</strain>
    </source>
</reference>
<evidence type="ECO:0000313" key="1">
    <source>
        <dbReference type="EMBL" id="KAJ9069022.1"/>
    </source>
</evidence>
<accession>A0ACC2T373</accession>
<comment type="caution">
    <text evidence="1">The sequence shown here is derived from an EMBL/GenBank/DDBJ whole genome shotgun (WGS) entry which is preliminary data.</text>
</comment>
<dbReference type="EMBL" id="QTSX02003666">
    <property type="protein sequence ID" value="KAJ9069022.1"/>
    <property type="molecule type" value="Genomic_DNA"/>
</dbReference>
<protein>
    <submittedName>
        <fullName evidence="1">Uncharacterized protein</fullName>
    </submittedName>
</protein>
<dbReference type="Proteomes" id="UP001165960">
    <property type="component" value="Unassembled WGS sequence"/>
</dbReference>
<sequence length="66" mass="7521">MALEVSNSLSKIQKLADKYKLSPYIINRQVISPIHRVCTRSIPLENNDIRYTRRNSLGGGINPETH</sequence>
<keyword evidence="2" id="KW-1185">Reference proteome</keyword>